<keyword evidence="2 4" id="KW-0378">Hydrolase</keyword>
<dbReference type="GO" id="GO:0005975">
    <property type="term" value="P:carbohydrate metabolic process"/>
    <property type="evidence" value="ECO:0007669"/>
    <property type="project" value="InterPro"/>
</dbReference>
<dbReference type="AlphaFoldDB" id="A0A2B7WTR9"/>
<proteinExistence type="inferred from homology"/>
<gene>
    <name evidence="6" type="ORF">AJ79_08351</name>
</gene>
<keyword evidence="3 4" id="KW-0326">Glycosidase</keyword>
<dbReference type="CDD" id="cd04081">
    <property type="entry name" value="CBM35_galactosidase-like"/>
    <property type="match status" value="1"/>
</dbReference>
<dbReference type="Pfam" id="PF04616">
    <property type="entry name" value="Glyco_hydro_43"/>
    <property type="match status" value="1"/>
</dbReference>
<dbReference type="PANTHER" id="PTHR22925">
    <property type="entry name" value="GLYCOSYL HYDROLASE 43 FAMILY MEMBER"/>
    <property type="match status" value="1"/>
</dbReference>
<dbReference type="Proteomes" id="UP000223968">
    <property type="component" value="Unassembled WGS sequence"/>
</dbReference>
<dbReference type="CDD" id="cd18821">
    <property type="entry name" value="GH43_Pc3Gal43A-like"/>
    <property type="match status" value="1"/>
</dbReference>
<evidence type="ECO:0008006" key="8">
    <source>
        <dbReference type="Google" id="ProtNLM"/>
    </source>
</evidence>
<evidence type="ECO:0000313" key="7">
    <source>
        <dbReference type="Proteomes" id="UP000223968"/>
    </source>
</evidence>
<evidence type="ECO:0000256" key="3">
    <source>
        <dbReference type="ARBA" id="ARBA00023295"/>
    </source>
</evidence>
<feature type="signal peptide" evidence="5">
    <location>
        <begin position="1"/>
        <end position="22"/>
    </location>
</feature>
<dbReference type="PANTHER" id="PTHR22925:SF3">
    <property type="entry name" value="GLYCOSYL HYDROLASE FAMILY PROTEIN 43"/>
    <property type="match status" value="1"/>
</dbReference>
<evidence type="ECO:0000313" key="6">
    <source>
        <dbReference type="EMBL" id="PGG99989.1"/>
    </source>
</evidence>
<comment type="caution">
    <text evidence="6">The sequence shown here is derived from an EMBL/GenBank/DDBJ whole genome shotgun (WGS) entry which is preliminary data.</text>
</comment>
<dbReference type="OrthoDB" id="9970295at2759"/>
<dbReference type="Gene3D" id="2.60.120.260">
    <property type="entry name" value="Galactose-binding domain-like"/>
    <property type="match status" value="1"/>
</dbReference>
<dbReference type="InterPro" id="IPR008979">
    <property type="entry name" value="Galactose-bd-like_sf"/>
</dbReference>
<evidence type="ECO:0000256" key="1">
    <source>
        <dbReference type="ARBA" id="ARBA00009865"/>
    </source>
</evidence>
<dbReference type="STRING" id="1447875.A0A2B7WTR9"/>
<accession>A0A2B7WTR9</accession>
<dbReference type="EMBL" id="PDNB01000193">
    <property type="protein sequence ID" value="PGG99989.1"/>
    <property type="molecule type" value="Genomic_DNA"/>
</dbReference>
<dbReference type="SUPFAM" id="SSF75005">
    <property type="entry name" value="Arabinanase/levansucrase/invertase"/>
    <property type="match status" value="1"/>
</dbReference>
<name>A0A2B7WTR9_9EURO</name>
<reference evidence="6 7" key="1">
    <citation type="submission" date="2017-10" db="EMBL/GenBank/DDBJ databases">
        <title>Comparative genomics in systemic dimorphic fungi from Ajellomycetaceae.</title>
        <authorList>
            <person name="Munoz J.F."/>
            <person name="Mcewen J.G."/>
            <person name="Clay O.K."/>
            <person name="Cuomo C.A."/>
        </authorList>
    </citation>
    <scope>NUCLEOTIDE SEQUENCE [LARGE SCALE GENOMIC DNA]</scope>
    <source>
        <strain evidence="6 7">UAMH5409</strain>
    </source>
</reference>
<evidence type="ECO:0000256" key="4">
    <source>
        <dbReference type="RuleBase" id="RU361187"/>
    </source>
</evidence>
<dbReference type="InterPro" id="IPR006710">
    <property type="entry name" value="Glyco_hydro_43"/>
</dbReference>
<evidence type="ECO:0000256" key="5">
    <source>
        <dbReference type="SAM" id="SignalP"/>
    </source>
</evidence>
<organism evidence="6 7">
    <name type="scientific">Helicocarpus griseus UAMH5409</name>
    <dbReference type="NCBI Taxonomy" id="1447875"/>
    <lineage>
        <taxon>Eukaryota</taxon>
        <taxon>Fungi</taxon>
        <taxon>Dikarya</taxon>
        <taxon>Ascomycota</taxon>
        <taxon>Pezizomycotina</taxon>
        <taxon>Eurotiomycetes</taxon>
        <taxon>Eurotiomycetidae</taxon>
        <taxon>Onygenales</taxon>
        <taxon>Ajellomycetaceae</taxon>
        <taxon>Helicocarpus</taxon>
    </lineage>
</organism>
<keyword evidence="7" id="KW-1185">Reference proteome</keyword>
<evidence type="ECO:0000256" key="2">
    <source>
        <dbReference type="ARBA" id="ARBA00022801"/>
    </source>
</evidence>
<feature type="chain" id="PRO_5013197021" description="CBM6 domain-containing protein" evidence="5">
    <location>
        <begin position="23"/>
        <end position="451"/>
    </location>
</feature>
<dbReference type="SUPFAM" id="SSF49785">
    <property type="entry name" value="Galactose-binding domain-like"/>
    <property type="match status" value="1"/>
</dbReference>
<dbReference type="GO" id="GO:0004553">
    <property type="term" value="F:hydrolase activity, hydrolyzing O-glycosyl compounds"/>
    <property type="evidence" value="ECO:0007669"/>
    <property type="project" value="InterPro"/>
</dbReference>
<protein>
    <recommendedName>
        <fullName evidence="8">CBM6 domain-containing protein</fullName>
    </recommendedName>
</protein>
<sequence length="451" mass="49031">MTRFSVARLATTVLALGAAVNASLQIIPGATWTDTNTGKHVQAHGAGIIKVAETFYMIGEDKTEGSAFHNINCYSSTNLVEWSYVGALLTRGESGDLGPNRVVERPKVVYNKSTGQYVLYLHIDSSDYGDAKVGVATGSEVCGQYSYQGSFRPLEHQSRDMGLFVDDDETGYLLSEDRENGLRIMQLSPDYLTVQSETYMWEENIESPAILKRDGVYYMFGSKLTGWDPNDNVYSTATSLSGPWSSWQTFADEGSNTYASQTTFILPLGNTAIYMGDRWHSDNLMRSTYIWLPLEISATTVRMANRVNWILEDVNTGAWSPGPEENQYEGEDATLGNDARVISCSACSGGEAAGYIGGGAGGTVLFADVRSDVDTRTTIRVKYLNGDSGERYSGVRVNGGEVQRMAFLPRSGDPGSSTLHVDLRAGANEIVVEGLDGGWGGDLDRLMVPVS</sequence>
<dbReference type="Gene3D" id="2.115.10.20">
    <property type="entry name" value="Glycosyl hydrolase domain, family 43"/>
    <property type="match status" value="1"/>
</dbReference>
<keyword evidence="5" id="KW-0732">Signal</keyword>
<comment type="similarity">
    <text evidence="1 4">Belongs to the glycosyl hydrolase 43 family.</text>
</comment>
<dbReference type="InterPro" id="IPR023296">
    <property type="entry name" value="Glyco_hydro_beta-prop_sf"/>
</dbReference>